<dbReference type="RefSeq" id="WP_146919864.1">
    <property type="nucleotide sequence ID" value="NZ_CP042430.1"/>
</dbReference>
<organism evidence="1 2">
    <name type="scientific">Baekduia soli</name>
    <dbReference type="NCBI Taxonomy" id="496014"/>
    <lineage>
        <taxon>Bacteria</taxon>
        <taxon>Bacillati</taxon>
        <taxon>Actinomycetota</taxon>
        <taxon>Thermoleophilia</taxon>
        <taxon>Solirubrobacterales</taxon>
        <taxon>Baekduiaceae</taxon>
        <taxon>Baekduia</taxon>
    </lineage>
</organism>
<dbReference type="AlphaFoldDB" id="A0A5B8U5X2"/>
<sequence length="133" mass="14168">MASPVLRDTIKKLKDRRAALQKQIRGPLRELAQIEEDLAALGAGLAPARPRRAPASPARRAPRGATLMAVLRAIRNGATTPEEIAARAGLPAATVRRTLSGAAARDRLVTEGPNGLTLTKAGRERMARLEARP</sequence>
<name>A0A5B8U5X2_9ACTN</name>
<dbReference type="Gene3D" id="1.10.10.10">
    <property type="entry name" value="Winged helix-like DNA-binding domain superfamily/Winged helix DNA-binding domain"/>
    <property type="match status" value="1"/>
</dbReference>
<gene>
    <name evidence="1" type="ORF">FSW04_12955</name>
</gene>
<accession>A0A5B8U5X2</accession>
<dbReference type="Proteomes" id="UP000321805">
    <property type="component" value="Chromosome"/>
</dbReference>
<dbReference type="SUPFAM" id="SSF46785">
    <property type="entry name" value="Winged helix' DNA-binding domain"/>
    <property type="match status" value="1"/>
</dbReference>
<protein>
    <submittedName>
        <fullName evidence="1">Uncharacterized protein</fullName>
    </submittedName>
</protein>
<proteinExistence type="predicted"/>
<dbReference type="EMBL" id="CP042430">
    <property type="protein sequence ID" value="QEC48387.1"/>
    <property type="molecule type" value="Genomic_DNA"/>
</dbReference>
<evidence type="ECO:0000313" key="1">
    <source>
        <dbReference type="EMBL" id="QEC48387.1"/>
    </source>
</evidence>
<reference evidence="1 2" key="1">
    <citation type="journal article" date="2018" name="J. Microbiol.">
        <title>Baekduia soli gen. nov., sp. nov., a novel bacterium isolated from the soil of Baekdu Mountain and proposal of a novel family name, Baekduiaceae fam. nov.</title>
        <authorList>
            <person name="An D.S."/>
            <person name="Siddiqi M.Z."/>
            <person name="Kim K.H."/>
            <person name="Yu H.S."/>
            <person name="Im W.T."/>
        </authorList>
    </citation>
    <scope>NUCLEOTIDE SEQUENCE [LARGE SCALE GENOMIC DNA]</scope>
    <source>
        <strain evidence="1 2">BR7-21</strain>
    </source>
</reference>
<dbReference type="InterPro" id="IPR036390">
    <property type="entry name" value="WH_DNA-bd_sf"/>
</dbReference>
<dbReference type="OrthoDB" id="5244215at2"/>
<evidence type="ECO:0000313" key="2">
    <source>
        <dbReference type="Proteomes" id="UP000321805"/>
    </source>
</evidence>
<keyword evidence="2" id="KW-1185">Reference proteome</keyword>
<dbReference type="InterPro" id="IPR036388">
    <property type="entry name" value="WH-like_DNA-bd_sf"/>
</dbReference>
<dbReference type="KEGG" id="bsol:FSW04_12955"/>